<dbReference type="EMBL" id="JAJJMA010289913">
    <property type="protein sequence ID" value="MCL7047151.1"/>
    <property type="molecule type" value="Genomic_DNA"/>
</dbReference>
<comment type="caution">
    <text evidence="1">The sequence shown here is derived from an EMBL/GenBank/DDBJ whole genome shotgun (WGS) entry which is preliminary data.</text>
</comment>
<accession>A0AA41VTD5</accession>
<sequence>MNQISRFCVCSRSVLRRNPFTRWSSKPISSSFISNNPTSSIISKFHHTFNYPPQIPLNHFRKFSGKAATAECNFGDDDLEKMISKIHAALSEARDGVEYGYLSPHKAVMIPAREFDAFMKKLGLDNKKAGDYPHHLKRFREKIQLLKEEVDETVAFGEYENYGISSWEVFKASREAGAACKFDYDYLKEEICQVHRAILDARENIQLGPLPPLDAVKIPMDKFKAFMEKFGLDNVQGEDYPLHLLRFRRKIELLKEAVDDIVAFGK</sequence>
<dbReference type="Proteomes" id="UP001177140">
    <property type="component" value="Unassembled WGS sequence"/>
</dbReference>
<feature type="non-terminal residue" evidence="1">
    <location>
        <position position="1"/>
    </location>
</feature>
<evidence type="ECO:0000313" key="1">
    <source>
        <dbReference type="EMBL" id="MCL7047151.1"/>
    </source>
</evidence>
<name>A0AA41VTD5_PAPNU</name>
<gene>
    <name evidence="1" type="ORF">MKW94_016460</name>
</gene>
<reference evidence="1" key="1">
    <citation type="submission" date="2022-03" db="EMBL/GenBank/DDBJ databases">
        <title>A functionally conserved STORR gene fusion in Papaver species that diverged 16.8 million years ago.</title>
        <authorList>
            <person name="Catania T."/>
        </authorList>
    </citation>
    <scope>NUCLEOTIDE SEQUENCE</scope>
    <source>
        <strain evidence="1">S-191538</strain>
    </source>
</reference>
<proteinExistence type="predicted"/>
<protein>
    <submittedName>
        <fullName evidence="1">Uncharacterized protein</fullName>
    </submittedName>
</protein>
<keyword evidence="2" id="KW-1185">Reference proteome</keyword>
<organism evidence="1 2">
    <name type="scientific">Papaver nudicaule</name>
    <name type="common">Iceland poppy</name>
    <dbReference type="NCBI Taxonomy" id="74823"/>
    <lineage>
        <taxon>Eukaryota</taxon>
        <taxon>Viridiplantae</taxon>
        <taxon>Streptophyta</taxon>
        <taxon>Embryophyta</taxon>
        <taxon>Tracheophyta</taxon>
        <taxon>Spermatophyta</taxon>
        <taxon>Magnoliopsida</taxon>
        <taxon>Ranunculales</taxon>
        <taxon>Papaveraceae</taxon>
        <taxon>Papaveroideae</taxon>
        <taxon>Papaver</taxon>
    </lineage>
</organism>
<evidence type="ECO:0000313" key="2">
    <source>
        <dbReference type="Proteomes" id="UP001177140"/>
    </source>
</evidence>
<dbReference type="AlphaFoldDB" id="A0AA41VTD5"/>